<dbReference type="InParanoid" id="A0A1C4V0X8"/>
<protein>
    <submittedName>
        <fullName evidence="2">Helix-turn-helix domain-containing protein</fullName>
    </submittedName>
</protein>
<gene>
    <name evidence="2" type="ORF">GA0070618_0837</name>
</gene>
<feature type="domain" description="HTH cro/C1-type" evidence="1">
    <location>
        <begin position="13"/>
        <end position="44"/>
    </location>
</feature>
<dbReference type="AlphaFoldDB" id="A0A1C4V0X8"/>
<dbReference type="InterPro" id="IPR001387">
    <property type="entry name" value="Cro/C1-type_HTH"/>
</dbReference>
<sequence>MTTVQTWTGRETRALRHALRMSIRDFAEHLGVSERTVSKWEAGRGEIHPRPEMQSALDTALSRAPNDAVSRFATTLEQDAPPGGHTGDTYRVVSHKFIPAYVGPVAAARLVELPVFATRPHEWLDVAVGRVSHANGRCTAHVYACGVVVLHVEQHLTLKNLTALATWRYTTYDPDRQWAGDRLTALLAASGADHAGGPEYLLSMYTVEEPAWRGDELDNALRLMSLPSVLVNQTVPTGATPADGHVERRLLAEGFEQPSLIPFGTHGVSLGYASWSGVSYYPIEQERSLPVDDLVSCELDVQMLWTYCRRIQREIEDGGDPLMPPDFGWRFLRAAHSGSPPRELGKRRSTA</sequence>
<accession>A0A1C4V0X8</accession>
<dbReference type="SUPFAM" id="SSF47413">
    <property type="entry name" value="lambda repressor-like DNA-binding domains"/>
    <property type="match status" value="1"/>
</dbReference>
<dbReference type="Gene3D" id="1.10.260.40">
    <property type="entry name" value="lambda repressor-like DNA-binding domains"/>
    <property type="match status" value="1"/>
</dbReference>
<organism evidence="2 3">
    <name type="scientific">Micromonospora echinospora</name>
    <name type="common">Micromonospora purpurea</name>
    <dbReference type="NCBI Taxonomy" id="1877"/>
    <lineage>
        <taxon>Bacteria</taxon>
        <taxon>Bacillati</taxon>
        <taxon>Actinomycetota</taxon>
        <taxon>Actinomycetes</taxon>
        <taxon>Micromonosporales</taxon>
        <taxon>Micromonosporaceae</taxon>
        <taxon>Micromonospora</taxon>
    </lineage>
</organism>
<dbReference type="Pfam" id="PF13560">
    <property type="entry name" value="HTH_31"/>
    <property type="match status" value="1"/>
</dbReference>
<evidence type="ECO:0000313" key="2">
    <source>
        <dbReference type="EMBL" id="SCE77546.1"/>
    </source>
</evidence>
<dbReference type="GO" id="GO:0003677">
    <property type="term" value="F:DNA binding"/>
    <property type="evidence" value="ECO:0007669"/>
    <property type="project" value="InterPro"/>
</dbReference>
<dbReference type="InterPro" id="IPR010982">
    <property type="entry name" value="Lambda_DNA-bd_dom_sf"/>
</dbReference>
<dbReference type="RefSeq" id="WP_172900257.1">
    <property type="nucleotide sequence ID" value="NZ_LT607413.1"/>
</dbReference>
<proteinExistence type="predicted"/>
<evidence type="ECO:0000259" key="1">
    <source>
        <dbReference type="PROSITE" id="PS50943"/>
    </source>
</evidence>
<keyword evidence="3" id="KW-1185">Reference proteome</keyword>
<dbReference type="PROSITE" id="PS50943">
    <property type="entry name" value="HTH_CROC1"/>
    <property type="match status" value="1"/>
</dbReference>
<evidence type="ECO:0000313" key="3">
    <source>
        <dbReference type="Proteomes" id="UP000198253"/>
    </source>
</evidence>
<dbReference type="CDD" id="cd00093">
    <property type="entry name" value="HTH_XRE"/>
    <property type="match status" value="1"/>
</dbReference>
<reference evidence="3" key="1">
    <citation type="submission" date="2016-06" db="EMBL/GenBank/DDBJ databases">
        <authorList>
            <person name="Varghese N."/>
            <person name="Submissions Spin"/>
        </authorList>
    </citation>
    <scope>NUCLEOTIDE SEQUENCE [LARGE SCALE GENOMIC DNA]</scope>
    <source>
        <strain evidence="3">DSM 43816</strain>
    </source>
</reference>
<dbReference type="SMART" id="SM00530">
    <property type="entry name" value="HTH_XRE"/>
    <property type="match status" value="1"/>
</dbReference>
<dbReference type="EMBL" id="LT607413">
    <property type="protein sequence ID" value="SCE77546.1"/>
    <property type="molecule type" value="Genomic_DNA"/>
</dbReference>
<name>A0A1C4V0X8_MICEC</name>
<dbReference type="Proteomes" id="UP000198253">
    <property type="component" value="Chromosome I"/>
</dbReference>